<keyword evidence="3" id="KW-0597">Phosphoprotein</keyword>
<dbReference type="PANTHER" id="PTHR24421:SF10">
    <property type="entry name" value="NITRATE_NITRITE SENSOR PROTEIN NARQ"/>
    <property type="match status" value="1"/>
</dbReference>
<dbReference type="Proteomes" id="UP000268007">
    <property type="component" value="Unassembled WGS sequence"/>
</dbReference>
<evidence type="ECO:0000259" key="11">
    <source>
        <dbReference type="Pfam" id="PF07730"/>
    </source>
</evidence>
<keyword evidence="8" id="KW-0902">Two-component regulatory system</keyword>
<keyword evidence="9" id="KW-1133">Transmembrane helix</keyword>
<sequence>MNDNVAVLLTITTGGIFILVISFILLFVRNQNRLLKKQAELHETKLLHQHELLKTIIVSQEEERGRIGQDLHDDVGTALSNLRLTIEMFTQLPASGLDKFSVGCKAIIDKIITDVRHISHNLSPPGVAHYGFAGALEELCEMMSQTGAISITIDNNSAYTTDGLGTINALSLYRVMAELINNTIKHARATKIFISFTEAEDSVEVLYTDNGIGTTATINPAKGMGMQNIETRLKVIGATLLPQLPAHTGYSFRFILNK</sequence>
<dbReference type="Gene3D" id="3.30.565.10">
    <property type="entry name" value="Histidine kinase-like ATPase, C-terminal domain"/>
    <property type="match status" value="1"/>
</dbReference>
<dbReference type="CDD" id="cd16917">
    <property type="entry name" value="HATPase_UhpB-NarQ-NarX-like"/>
    <property type="match status" value="1"/>
</dbReference>
<dbReference type="EMBL" id="RBKU01000001">
    <property type="protein sequence ID" value="RKR83716.1"/>
    <property type="molecule type" value="Genomic_DNA"/>
</dbReference>
<keyword evidence="7" id="KW-0067">ATP-binding</keyword>
<evidence type="ECO:0000313" key="13">
    <source>
        <dbReference type="Proteomes" id="UP000268007"/>
    </source>
</evidence>
<accession>A0A495J405</accession>
<feature type="transmembrane region" description="Helical" evidence="9">
    <location>
        <begin position="6"/>
        <end position="28"/>
    </location>
</feature>
<keyword evidence="4" id="KW-0808">Transferase</keyword>
<evidence type="ECO:0000256" key="1">
    <source>
        <dbReference type="ARBA" id="ARBA00000085"/>
    </source>
</evidence>
<dbReference type="SUPFAM" id="SSF55874">
    <property type="entry name" value="ATPase domain of HSP90 chaperone/DNA topoisomerase II/histidine kinase"/>
    <property type="match status" value="1"/>
</dbReference>
<dbReference type="GO" id="GO:0005524">
    <property type="term" value="F:ATP binding"/>
    <property type="evidence" value="ECO:0007669"/>
    <property type="project" value="UniProtKB-KW"/>
</dbReference>
<evidence type="ECO:0000256" key="6">
    <source>
        <dbReference type="ARBA" id="ARBA00022777"/>
    </source>
</evidence>
<evidence type="ECO:0000256" key="9">
    <source>
        <dbReference type="SAM" id="Phobius"/>
    </source>
</evidence>
<dbReference type="Pfam" id="PF07730">
    <property type="entry name" value="HisKA_3"/>
    <property type="match status" value="1"/>
</dbReference>
<name>A0A495J405_9SPHI</name>
<evidence type="ECO:0000313" key="12">
    <source>
        <dbReference type="EMBL" id="RKR83716.1"/>
    </source>
</evidence>
<evidence type="ECO:0000256" key="7">
    <source>
        <dbReference type="ARBA" id="ARBA00022840"/>
    </source>
</evidence>
<dbReference type="EC" id="2.7.13.3" evidence="2"/>
<feature type="domain" description="Signal transduction histidine kinase subgroup 3 dimerisation and phosphoacceptor" evidence="11">
    <location>
        <begin position="63"/>
        <end position="125"/>
    </location>
</feature>
<keyword evidence="9" id="KW-0812">Transmembrane</keyword>
<dbReference type="InterPro" id="IPR036890">
    <property type="entry name" value="HATPase_C_sf"/>
</dbReference>
<feature type="domain" description="Histidine kinase/HSP90-like ATPase" evidence="10">
    <location>
        <begin position="169"/>
        <end position="218"/>
    </location>
</feature>
<keyword evidence="9" id="KW-0472">Membrane</keyword>
<dbReference type="Gene3D" id="1.20.5.1930">
    <property type="match status" value="1"/>
</dbReference>
<evidence type="ECO:0000256" key="5">
    <source>
        <dbReference type="ARBA" id="ARBA00022741"/>
    </source>
</evidence>
<dbReference type="Pfam" id="PF02518">
    <property type="entry name" value="HATPase_c"/>
    <property type="match status" value="1"/>
</dbReference>
<dbReference type="GO" id="GO:0000155">
    <property type="term" value="F:phosphorelay sensor kinase activity"/>
    <property type="evidence" value="ECO:0007669"/>
    <property type="project" value="InterPro"/>
</dbReference>
<comment type="caution">
    <text evidence="12">The sequence shown here is derived from an EMBL/GenBank/DDBJ whole genome shotgun (WGS) entry which is preliminary data.</text>
</comment>
<keyword evidence="6 12" id="KW-0418">Kinase</keyword>
<dbReference type="InterPro" id="IPR050482">
    <property type="entry name" value="Sensor_HK_TwoCompSys"/>
</dbReference>
<organism evidence="12 13">
    <name type="scientific">Mucilaginibacter gracilis</name>
    <dbReference type="NCBI Taxonomy" id="423350"/>
    <lineage>
        <taxon>Bacteria</taxon>
        <taxon>Pseudomonadati</taxon>
        <taxon>Bacteroidota</taxon>
        <taxon>Sphingobacteriia</taxon>
        <taxon>Sphingobacteriales</taxon>
        <taxon>Sphingobacteriaceae</taxon>
        <taxon>Mucilaginibacter</taxon>
    </lineage>
</organism>
<proteinExistence type="predicted"/>
<keyword evidence="5" id="KW-0547">Nucleotide-binding</keyword>
<dbReference type="RefSeq" id="WP_121199181.1">
    <property type="nucleotide sequence ID" value="NZ_RBKU01000001.1"/>
</dbReference>
<dbReference type="GO" id="GO:0046983">
    <property type="term" value="F:protein dimerization activity"/>
    <property type="evidence" value="ECO:0007669"/>
    <property type="project" value="InterPro"/>
</dbReference>
<reference evidence="12 13" key="1">
    <citation type="submission" date="2018-10" db="EMBL/GenBank/DDBJ databases">
        <title>Genomic Encyclopedia of Archaeal and Bacterial Type Strains, Phase II (KMG-II): from individual species to whole genera.</title>
        <authorList>
            <person name="Goeker M."/>
        </authorList>
    </citation>
    <scope>NUCLEOTIDE SEQUENCE [LARGE SCALE GENOMIC DNA]</scope>
    <source>
        <strain evidence="12 13">DSM 18602</strain>
    </source>
</reference>
<evidence type="ECO:0000256" key="8">
    <source>
        <dbReference type="ARBA" id="ARBA00023012"/>
    </source>
</evidence>
<evidence type="ECO:0000256" key="3">
    <source>
        <dbReference type="ARBA" id="ARBA00022553"/>
    </source>
</evidence>
<dbReference type="GO" id="GO:0016020">
    <property type="term" value="C:membrane"/>
    <property type="evidence" value="ECO:0007669"/>
    <property type="project" value="InterPro"/>
</dbReference>
<evidence type="ECO:0000256" key="4">
    <source>
        <dbReference type="ARBA" id="ARBA00022679"/>
    </source>
</evidence>
<keyword evidence="13" id="KW-1185">Reference proteome</keyword>
<comment type="catalytic activity">
    <reaction evidence="1">
        <text>ATP + protein L-histidine = ADP + protein N-phospho-L-histidine.</text>
        <dbReference type="EC" id="2.7.13.3"/>
    </reaction>
</comment>
<dbReference type="PANTHER" id="PTHR24421">
    <property type="entry name" value="NITRATE/NITRITE SENSOR PROTEIN NARX-RELATED"/>
    <property type="match status" value="1"/>
</dbReference>
<dbReference type="AlphaFoldDB" id="A0A495J405"/>
<dbReference type="InterPro" id="IPR011712">
    <property type="entry name" value="Sig_transdc_His_kin_sub3_dim/P"/>
</dbReference>
<evidence type="ECO:0000256" key="2">
    <source>
        <dbReference type="ARBA" id="ARBA00012438"/>
    </source>
</evidence>
<evidence type="ECO:0000259" key="10">
    <source>
        <dbReference type="Pfam" id="PF02518"/>
    </source>
</evidence>
<gene>
    <name evidence="12" type="ORF">BDD43_3930</name>
</gene>
<protein>
    <recommendedName>
        <fullName evidence="2">histidine kinase</fullName>
        <ecNumber evidence="2">2.7.13.3</ecNumber>
    </recommendedName>
</protein>
<dbReference type="InterPro" id="IPR003594">
    <property type="entry name" value="HATPase_dom"/>
</dbReference>
<dbReference type="OrthoDB" id="5401121at2"/>